<dbReference type="GO" id="GO:0005524">
    <property type="term" value="F:ATP binding"/>
    <property type="evidence" value="ECO:0007669"/>
    <property type="project" value="UniProtKB-UniRule"/>
</dbReference>
<dbReference type="Pfam" id="PF00217">
    <property type="entry name" value="ATP-gua_Ptrans"/>
    <property type="match status" value="1"/>
</dbReference>
<keyword evidence="1 5" id="KW-0808">Transferase</keyword>
<feature type="binding site" evidence="5">
    <location>
        <begin position="195"/>
        <end position="200"/>
    </location>
    <ligand>
        <name>ATP</name>
        <dbReference type="ChEBI" id="CHEBI:30616"/>
    </ligand>
</feature>
<dbReference type="PROSITE" id="PS00112">
    <property type="entry name" value="PHOSPHAGEN_KINASE"/>
    <property type="match status" value="1"/>
</dbReference>
<dbReference type="InterPro" id="IPR023660">
    <property type="entry name" value="Arg_Kinase"/>
</dbReference>
<feature type="domain" description="Phosphagen kinase C-terminal" evidence="7">
    <location>
        <begin position="8"/>
        <end position="242"/>
    </location>
</feature>
<comment type="caution">
    <text evidence="8">The sequence shown here is derived from an EMBL/GenBank/DDBJ whole genome shotgun (WGS) entry which is preliminary data.</text>
</comment>
<evidence type="ECO:0000259" key="7">
    <source>
        <dbReference type="PROSITE" id="PS51510"/>
    </source>
</evidence>
<dbReference type="GO" id="GO:0005615">
    <property type="term" value="C:extracellular space"/>
    <property type="evidence" value="ECO:0007669"/>
    <property type="project" value="TreeGrafter"/>
</dbReference>
<feature type="binding site" evidence="5">
    <location>
        <begin position="11"/>
        <end position="15"/>
    </location>
    <ligand>
        <name>ATP</name>
        <dbReference type="ChEBI" id="CHEBI:30616"/>
    </ligand>
</feature>
<name>A0A9D2ARC1_9FIRM</name>
<evidence type="ECO:0000313" key="8">
    <source>
        <dbReference type="EMBL" id="HIX47080.1"/>
    </source>
</evidence>
<accession>A0A9D2ARC1</accession>
<dbReference type="PANTHER" id="PTHR11547">
    <property type="entry name" value="ARGININE OR CREATINE KINASE"/>
    <property type="match status" value="1"/>
</dbReference>
<keyword evidence="3 5" id="KW-0418">Kinase</keyword>
<dbReference type="InterPro" id="IPR014746">
    <property type="entry name" value="Gln_synth/guanido_kin_cat_dom"/>
</dbReference>
<comment type="similarity">
    <text evidence="5 6">Belongs to the ATP:guanido phosphotransferase family.</text>
</comment>
<feature type="binding site" evidence="5">
    <location>
        <position position="72"/>
    </location>
    <ligand>
        <name>ATP</name>
        <dbReference type="ChEBI" id="CHEBI:30616"/>
    </ligand>
</feature>
<evidence type="ECO:0000256" key="1">
    <source>
        <dbReference type="ARBA" id="ARBA00022679"/>
    </source>
</evidence>
<evidence type="ECO:0000256" key="5">
    <source>
        <dbReference type="PROSITE-ProRule" id="PRU00843"/>
    </source>
</evidence>
<evidence type="ECO:0000256" key="6">
    <source>
        <dbReference type="RuleBase" id="RU000505"/>
    </source>
</evidence>
<dbReference type="PROSITE" id="PS51510">
    <property type="entry name" value="PHOSPHAGEN_KINASE_C"/>
    <property type="match status" value="1"/>
</dbReference>
<dbReference type="InterPro" id="IPR022415">
    <property type="entry name" value="ATP-guanido_PTrfase_AS"/>
</dbReference>
<feature type="binding site" evidence="5">
    <location>
        <begin position="164"/>
        <end position="168"/>
    </location>
    <ligand>
        <name>ATP</name>
        <dbReference type="ChEBI" id="CHEBI:30616"/>
    </ligand>
</feature>
<protein>
    <recommendedName>
        <fullName evidence="7">Phosphagen kinase C-terminal domain-containing protein</fullName>
    </recommendedName>
</protein>
<dbReference type="SUPFAM" id="SSF55931">
    <property type="entry name" value="Glutamine synthetase/guanido kinase"/>
    <property type="match status" value="1"/>
</dbReference>
<dbReference type="InterPro" id="IPR000749">
    <property type="entry name" value="ATP-guanido_PTrfase"/>
</dbReference>
<organism evidence="8 9">
    <name type="scientific">Candidatus Borkfalkia faecigallinarum</name>
    <dbReference type="NCBI Taxonomy" id="2838509"/>
    <lineage>
        <taxon>Bacteria</taxon>
        <taxon>Bacillati</taxon>
        <taxon>Bacillota</taxon>
        <taxon>Clostridia</taxon>
        <taxon>Christensenellales</taxon>
        <taxon>Christensenellaceae</taxon>
        <taxon>Candidatus Borkfalkia</taxon>
    </lineage>
</organism>
<reference evidence="8" key="1">
    <citation type="journal article" date="2021" name="PeerJ">
        <title>Extensive microbial diversity within the chicken gut microbiome revealed by metagenomics and culture.</title>
        <authorList>
            <person name="Gilroy R."/>
            <person name="Ravi A."/>
            <person name="Getino M."/>
            <person name="Pursley I."/>
            <person name="Horton D.L."/>
            <person name="Alikhan N.F."/>
            <person name="Baker D."/>
            <person name="Gharbi K."/>
            <person name="Hall N."/>
            <person name="Watson M."/>
            <person name="Adriaenssens E.M."/>
            <person name="Foster-Nyarko E."/>
            <person name="Jarju S."/>
            <person name="Secka A."/>
            <person name="Antonio M."/>
            <person name="Oren A."/>
            <person name="Chaudhuri R.R."/>
            <person name="La Ragione R."/>
            <person name="Hildebrand F."/>
            <person name="Pallen M.J."/>
        </authorList>
    </citation>
    <scope>NUCLEOTIDE SEQUENCE</scope>
    <source>
        <strain evidence="8">26628</strain>
    </source>
</reference>
<proteinExistence type="inferred from homology"/>
<dbReference type="InterPro" id="IPR022414">
    <property type="entry name" value="ATP-guanido_PTrfase_cat"/>
</dbReference>
<dbReference type="EMBL" id="DXFD01000081">
    <property type="protein sequence ID" value="HIX47080.1"/>
    <property type="molecule type" value="Genomic_DNA"/>
</dbReference>
<evidence type="ECO:0000313" key="9">
    <source>
        <dbReference type="Proteomes" id="UP000824249"/>
    </source>
</evidence>
<dbReference type="GO" id="GO:0004111">
    <property type="term" value="F:creatine kinase activity"/>
    <property type="evidence" value="ECO:0007669"/>
    <property type="project" value="InterPro"/>
</dbReference>
<reference evidence="8" key="2">
    <citation type="submission" date="2021-04" db="EMBL/GenBank/DDBJ databases">
        <authorList>
            <person name="Gilroy R."/>
        </authorList>
    </citation>
    <scope>NUCLEOTIDE SEQUENCE</scope>
    <source>
        <strain evidence="8">26628</strain>
    </source>
</reference>
<evidence type="ECO:0000256" key="3">
    <source>
        <dbReference type="ARBA" id="ARBA00022777"/>
    </source>
</evidence>
<evidence type="ECO:0000256" key="2">
    <source>
        <dbReference type="ARBA" id="ARBA00022741"/>
    </source>
</evidence>
<gene>
    <name evidence="8" type="ORF">H9737_05255</name>
</gene>
<sequence length="345" mass="38302">MFNNIETTVASTRIRLARNLEGYPFPNRLRDGAQANEIIRAVQGAASRLRSFRLYRMDVLSEDVAQAICDDHLISTELAANRAYGAALIDEEGDGEDPHGKFSIMINEEDHLREQYILPGLNLPLAYQRLSAVDDALSKTLPFAFDRSLGYLTACPTNLGTGLRASVMLFLPGLTRMNKMDRLIREISRLGHTVRGVYGEGSAAEGYMYQISNEVTLGVSEDYILNEVQRAALEIVNLESQARRALRAGDAVGVKDECCRAYGILSCCERISYAEFLQYASDVKLGVALGFLETAAFSALDDFIAAMRPANIGLYSDESLTPSERDVYRARRCRAEMALVRRDTE</sequence>
<keyword evidence="2 5" id="KW-0547">Nucleotide-binding</keyword>
<dbReference type="CDD" id="cd07930">
    <property type="entry name" value="bacterial_phosphagen_kinase"/>
    <property type="match status" value="1"/>
</dbReference>
<dbReference type="PANTHER" id="PTHR11547:SF38">
    <property type="entry name" value="ARGININE KINASE 1-RELATED"/>
    <property type="match status" value="1"/>
</dbReference>
<feature type="binding site" evidence="5">
    <location>
        <position position="113"/>
    </location>
    <ligand>
        <name>ATP</name>
        <dbReference type="ChEBI" id="CHEBI:30616"/>
    </ligand>
</feature>
<evidence type="ECO:0000256" key="4">
    <source>
        <dbReference type="ARBA" id="ARBA00022840"/>
    </source>
</evidence>
<keyword evidence="4 5" id="KW-0067">ATP-binding</keyword>
<dbReference type="AlphaFoldDB" id="A0A9D2ARC1"/>
<dbReference type="Gene3D" id="3.30.590.10">
    <property type="entry name" value="Glutamine synthetase/guanido kinase, catalytic domain"/>
    <property type="match status" value="1"/>
</dbReference>
<dbReference type="Proteomes" id="UP000824249">
    <property type="component" value="Unassembled WGS sequence"/>
</dbReference>
<dbReference type="GO" id="GO:0046314">
    <property type="term" value="P:phosphocreatine biosynthetic process"/>
    <property type="evidence" value="ECO:0007669"/>
    <property type="project" value="InterPro"/>
</dbReference>